<evidence type="ECO:0000313" key="5">
    <source>
        <dbReference type="Proteomes" id="UP000002036"/>
    </source>
</evidence>
<dbReference type="InterPro" id="IPR011990">
    <property type="entry name" value="TPR-like_helical_dom_sf"/>
</dbReference>
<dbReference type="Pfam" id="PF13374">
    <property type="entry name" value="TPR_10"/>
    <property type="match status" value="1"/>
</dbReference>
<dbReference type="InterPro" id="IPR027523">
    <property type="entry name" value="CLU_prot"/>
</dbReference>
<feature type="compositionally biased region" description="Basic residues" evidence="2">
    <location>
        <begin position="1269"/>
        <end position="1279"/>
    </location>
</feature>
<dbReference type="SUPFAM" id="SSF103107">
    <property type="entry name" value="Hypothetical protein c14orf129, hspc210"/>
    <property type="match status" value="1"/>
</dbReference>
<dbReference type="GeneID" id="8295284"/>
<evidence type="ECO:0000259" key="3">
    <source>
        <dbReference type="PROSITE" id="PS51823"/>
    </source>
</evidence>
<protein>
    <submittedName>
        <fullName evidence="4">KLTH0D07590p</fullName>
    </submittedName>
</protein>
<feature type="region of interest" description="Disordered" evidence="2">
    <location>
        <begin position="1220"/>
        <end position="1279"/>
    </location>
</feature>
<dbReference type="eggNOG" id="KOG1839">
    <property type="taxonomic scope" value="Eukaryota"/>
</dbReference>
<dbReference type="PANTHER" id="PTHR12601">
    <property type="entry name" value="EUKARYOTIC TRANSLATION INITIATION FACTOR 3 SUBUNIT EIF-3"/>
    <property type="match status" value="1"/>
</dbReference>
<dbReference type="InterPro" id="IPR028275">
    <property type="entry name" value="CLU_N"/>
</dbReference>
<dbReference type="GO" id="GO:0048312">
    <property type="term" value="P:intracellular distribution of mitochondria"/>
    <property type="evidence" value="ECO:0007669"/>
    <property type="project" value="TreeGrafter"/>
</dbReference>
<dbReference type="STRING" id="559295.C5DGS0"/>
<dbReference type="HOGENOM" id="CLU_003256_2_0_1"/>
<dbReference type="InterPro" id="IPR033646">
    <property type="entry name" value="CLU-central"/>
</dbReference>
<dbReference type="SUPFAM" id="SSF48452">
    <property type="entry name" value="TPR-like"/>
    <property type="match status" value="1"/>
</dbReference>
<feature type="region of interest" description="Disordered" evidence="2">
    <location>
        <begin position="176"/>
        <end position="201"/>
    </location>
</feature>
<name>C5DGS0_LACTC</name>
<dbReference type="CDD" id="cd15466">
    <property type="entry name" value="CLU-central"/>
    <property type="match status" value="1"/>
</dbReference>
<evidence type="ECO:0000256" key="1">
    <source>
        <dbReference type="ARBA" id="ARBA00022490"/>
    </source>
</evidence>
<dbReference type="PROSITE" id="PS51823">
    <property type="entry name" value="CLU"/>
    <property type="match status" value="1"/>
</dbReference>
<keyword evidence="5" id="KW-1185">Reference proteome</keyword>
<dbReference type="RefSeq" id="XP_002553050.1">
    <property type="nucleotide sequence ID" value="XM_002553004.1"/>
</dbReference>
<dbReference type="Proteomes" id="UP000002036">
    <property type="component" value="Chromosome D"/>
</dbReference>
<dbReference type="Pfam" id="PF13236">
    <property type="entry name" value="CLU"/>
    <property type="match status" value="1"/>
</dbReference>
<dbReference type="KEGG" id="lth:KLTH0D07590g"/>
<accession>C5DGS0</accession>
<proteinExistence type="predicted"/>
<evidence type="ECO:0000256" key="2">
    <source>
        <dbReference type="SAM" id="MobiDB-lite"/>
    </source>
</evidence>
<keyword evidence="1" id="KW-0963">Cytoplasm</keyword>
<dbReference type="FunCoup" id="C5DGS0">
    <property type="interactions" value="1124"/>
</dbReference>
<dbReference type="OMA" id="HPVWDKD"/>
<dbReference type="EMBL" id="CU928168">
    <property type="protein sequence ID" value="CAR22612.1"/>
    <property type="molecule type" value="Genomic_DNA"/>
</dbReference>
<dbReference type="OrthoDB" id="1414216at2759"/>
<sequence length="1279" mass="143558">MRSARLLPLGFQDHNFKELTKFKSCKKFTFFESSSKSSTKSRNLTEYLTTMDAQATDAVTVSVRLPHQKQEVQLNLVKSSSVQVVADILQFSPSSRCLTNLELFQKSQKLTGDEILKNLSNSDSLKLDVKFKPYTARDALRHVTLVRDTIGFTSETQDGISDFAISTGSQISSMPLRPIKSSPPLKGANGESSAFEISEEEKKDLQQTVRDSLSKRQTVNEILKAKSGIITPCLRSLALSAYNPVPPFYRTKGHLLYLHVITLENEAFHVTATSSGFYVNKSTSTKFDPSPRSEGEVPKVSLLDLFSTHSKKFKDHLSKLEKKVSSLDSVFTARPSTTFLGKPWLVSTTPSGAGHHSRLQLSEADFNTERNFNDEFQAIKDMTSSDFQSIVDTEKLTAKVYQEFTETAVKDAMSIFYDDLVPMNPEAPSREHIYLKNNIFYAFVGDVNGNYTKVGGDAAAFAASNQDLQAVKLLHRVSLSEIHYLLCVIIDFAGRRVLAQTPVPGLLSAMGSVNKKNPETDEIITEDLVSDVNVVYGLDEATGEVLFDEEFDEALESFSKVFHLKNHEAGSAKIKFSSNSKGIVGSDKRKYVLDLANSHPLDSQFARKYYDNVPESQRYPHRQTLVRNELVDKWWASKLEGSDLTFEKAFDEKLFAFNPDAYIREGVEDPLVEEVSSYLTNEVLPSFAKDYAIGNLTAPYDGDHLTDSMHKNGINMRYLGKLIELAENELKDQVVQHQSKTSEVAASNEEHKKWEKDYLIKIEKLIKERQAKINKLVQEGKDIPEDLKGNLKLDEKDIRKPTKGKAAIVNKDQLTCLIKVSQLEIAARSLKHVLREYTKDLPIPVLPSVVVYFFNLLFGSSFNETPEVEIVDSFYAGKSFSFAKLSRQGLLKEICNQAQRRFIYTLPNDVVEEFCSGAFPLIRAISKKFGIQFLNKEYFFTQEQFEKFLQSQDKKTKSKIEVPKATFSVNDLVLIPIVKDGDYRSLTGDNFWNQGAAILNEKEADGLVLLSQALTIKEEVNGVIHHSVAESYMAMSTIYHTLKRIPEALTYCRKACAIYERTCGVDSFEVLRCLTNLAILEISNKCPSNGALVLQRIMNTLDALCVAIHPAVINAYTMLQQASLASKEPKLAIEVMKKLSETILQIEDGERTIAYGYNQSRLGDLYATLNDLNGSLKAITEAREVFQRELGLNDETTAQCNQWVTSIEALMESQLQQRKLTQQQSTVNSSGTAANRKQKPSKKQEEPNPELANKSVDELLSFIEGTKPKNSKGKKKNKK</sequence>
<dbReference type="InterPro" id="IPR025697">
    <property type="entry name" value="CLU_dom"/>
</dbReference>
<organism evidence="4 5">
    <name type="scientific">Lachancea thermotolerans (strain ATCC 56472 / CBS 6340 / NRRL Y-8284)</name>
    <name type="common">Yeast</name>
    <name type="synonym">Kluyveromyces thermotolerans</name>
    <dbReference type="NCBI Taxonomy" id="559295"/>
    <lineage>
        <taxon>Eukaryota</taxon>
        <taxon>Fungi</taxon>
        <taxon>Dikarya</taxon>
        <taxon>Ascomycota</taxon>
        <taxon>Saccharomycotina</taxon>
        <taxon>Saccharomycetes</taxon>
        <taxon>Saccharomycetales</taxon>
        <taxon>Saccharomycetaceae</taxon>
        <taxon>Lachancea</taxon>
    </lineage>
</organism>
<dbReference type="InterPro" id="IPR023231">
    <property type="entry name" value="GSKIP_dom_sf"/>
</dbReference>
<dbReference type="Gene3D" id="1.25.40.10">
    <property type="entry name" value="Tetratricopeptide repeat domain"/>
    <property type="match status" value="2"/>
</dbReference>
<dbReference type="Pfam" id="PF15044">
    <property type="entry name" value="CLU_N"/>
    <property type="match status" value="1"/>
</dbReference>
<reference evidence="4 5" key="1">
    <citation type="journal article" date="2009" name="Genome Res.">
        <title>Comparative genomics of protoploid Saccharomycetaceae.</title>
        <authorList>
            <consortium name="The Genolevures Consortium"/>
            <person name="Souciet J.-L."/>
            <person name="Dujon B."/>
            <person name="Gaillardin C."/>
            <person name="Johnston M."/>
            <person name="Baret P.V."/>
            <person name="Cliften P."/>
            <person name="Sherman D.J."/>
            <person name="Weissenbach J."/>
            <person name="Westhof E."/>
            <person name="Wincker P."/>
            <person name="Jubin C."/>
            <person name="Poulain J."/>
            <person name="Barbe V."/>
            <person name="Segurens B."/>
            <person name="Artiguenave F."/>
            <person name="Anthouard V."/>
            <person name="Vacherie B."/>
            <person name="Val M.-E."/>
            <person name="Fulton R.S."/>
            <person name="Minx P."/>
            <person name="Wilson R."/>
            <person name="Durrens P."/>
            <person name="Jean G."/>
            <person name="Marck C."/>
            <person name="Martin T."/>
            <person name="Nikolski M."/>
            <person name="Rolland T."/>
            <person name="Seret M.-L."/>
            <person name="Casaregola S."/>
            <person name="Despons L."/>
            <person name="Fairhead C."/>
            <person name="Fischer G."/>
            <person name="Lafontaine I."/>
            <person name="Leh V."/>
            <person name="Lemaire M."/>
            <person name="de Montigny J."/>
            <person name="Neuveglise C."/>
            <person name="Thierry A."/>
            <person name="Blanc-Lenfle I."/>
            <person name="Bleykasten C."/>
            <person name="Diffels J."/>
            <person name="Fritsch E."/>
            <person name="Frangeul L."/>
            <person name="Goeffon A."/>
            <person name="Jauniaux N."/>
            <person name="Kachouri-Lafond R."/>
            <person name="Payen C."/>
            <person name="Potier S."/>
            <person name="Pribylova L."/>
            <person name="Ozanne C."/>
            <person name="Richard G.-F."/>
            <person name="Sacerdot C."/>
            <person name="Straub M.-L."/>
            <person name="Talla E."/>
        </authorList>
    </citation>
    <scope>NUCLEOTIDE SEQUENCE [LARGE SCALE GENOMIC DNA]</scope>
    <source>
        <strain evidence="5">ATCC 56472 / CBS 6340 / NRRL Y-8284</strain>
    </source>
</reference>
<dbReference type="Pfam" id="PF12807">
    <property type="entry name" value="eIF3_p135"/>
    <property type="match status" value="1"/>
</dbReference>
<evidence type="ECO:0000313" key="4">
    <source>
        <dbReference type="EMBL" id="CAR22612.1"/>
    </source>
</evidence>
<dbReference type="InParanoid" id="C5DGS0"/>
<gene>
    <name evidence="4" type="ordered locus">KLTH0D07590g</name>
</gene>
<dbReference type="GO" id="GO:0005737">
    <property type="term" value="C:cytoplasm"/>
    <property type="evidence" value="ECO:0007669"/>
    <property type="project" value="TreeGrafter"/>
</dbReference>
<feature type="domain" description="Clu" evidence="3">
    <location>
        <begin position="350"/>
        <end position="606"/>
    </location>
</feature>
<dbReference type="AlphaFoldDB" id="C5DGS0"/>
<dbReference type="PANTHER" id="PTHR12601:SF6">
    <property type="entry name" value="CLUSTERED MITOCHONDRIA PROTEIN HOMOLOG"/>
    <property type="match status" value="1"/>
</dbReference>
<dbReference type="GO" id="GO:0003729">
    <property type="term" value="F:mRNA binding"/>
    <property type="evidence" value="ECO:0007669"/>
    <property type="project" value="TreeGrafter"/>
</dbReference>